<dbReference type="InterPro" id="IPR008993">
    <property type="entry name" value="TIMP-like_OB-fold"/>
</dbReference>
<proteinExistence type="predicted"/>
<dbReference type="PANTHER" id="PTHR11412:SF81">
    <property type="entry name" value="COMPLEMENT C3"/>
    <property type="match status" value="1"/>
</dbReference>
<dbReference type="PROSITE" id="PS50189">
    <property type="entry name" value="NTR"/>
    <property type="match status" value="1"/>
</dbReference>
<dbReference type="Gene3D" id="2.40.50.120">
    <property type="match status" value="1"/>
</dbReference>
<dbReference type="SMART" id="SM00643">
    <property type="entry name" value="C345C"/>
    <property type="match status" value="1"/>
</dbReference>
<dbReference type="FunFam" id="2.60.40.1930:FF:000006">
    <property type="entry name" value="Complement C3"/>
    <property type="match status" value="1"/>
</dbReference>
<dbReference type="Pfam" id="PF17789">
    <property type="entry name" value="MG4"/>
    <property type="match status" value="1"/>
</dbReference>
<dbReference type="SMART" id="SM01419">
    <property type="entry name" value="Thiol-ester_cl"/>
    <property type="match status" value="1"/>
</dbReference>
<dbReference type="Gene3D" id="1.20.91.20">
    <property type="entry name" value="Anaphylotoxins (complement system)"/>
    <property type="match status" value="1"/>
</dbReference>
<organism evidence="18 19">
    <name type="scientific">Lynx canadensis</name>
    <name type="common">Canada lynx</name>
    <name type="synonym">Felis canadensis</name>
    <dbReference type="NCBI Taxonomy" id="61383"/>
    <lineage>
        <taxon>Eukaryota</taxon>
        <taxon>Metazoa</taxon>
        <taxon>Chordata</taxon>
        <taxon>Craniata</taxon>
        <taxon>Vertebrata</taxon>
        <taxon>Euteleostomi</taxon>
        <taxon>Mammalia</taxon>
        <taxon>Eutheria</taxon>
        <taxon>Laurasiatheria</taxon>
        <taxon>Carnivora</taxon>
        <taxon>Feliformia</taxon>
        <taxon>Felidae</taxon>
        <taxon>Felinae</taxon>
        <taxon>Lynx</taxon>
    </lineage>
</organism>
<dbReference type="CDD" id="cd02896">
    <property type="entry name" value="complement_C3_C4_C5"/>
    <property type="match status" value="1"/>
</dbReference>
<evidence type="ECO:0000313" key="19">
    <source>
        <dbReference type="Proteomes" id="UP000472241"/>
    </source>
</evidence>
<comment type="function">
    <text evidence="12">Adipogenic hormone that stimulates triglyceride synthesis and glucose transport in adipocytes, regulating fat storage and playing a role in postprandial triglyceride clearance. Appears to stimulate triglyceride synthesis via activation of the PLC, MAPK and AKT signaling pathways. Acts by binding to its receptor, C5AR2, activating G protein-coupled receptor signaling, promoting the phosphorylation, ARRB2-mediated internalization and endocytosis of C5AR2.</text>
</comment>
<dbReference type="Pfam" id="PF07703">
    <property type="entry name" value="A2M_BRD"/>
    <property type="match status" value="1"/>
</dbReference>
<dbReference type="InterPro" id="IPR001599">
    <property type="entry name" value="Macroglobln_a2"/>
</dbReference>
<dbReference type="FunFam" id="2.60.40.10:FF:001013">
    <property type="entry name" value="Complement C3"/>
    <property type="match status" value="1"/>
</dbReference>
<dbReference type="GO" id="GO:0004866">
    <property type="term" value="F:endopeptidase inhibitor activity"/>
    <property type="evidence" value="ECO:0007669"/>
    <property type="project" value="InterPro"/>
</dbReference>
<comment type="function">
    <text evidence="1">Acts as a chemoattractant for neutrophils in chronic inflammation.</text>
</comment>
<gene>
    <name evidence="18" type="primary">LOC115499687</name>
</gene>
<dbReference type="Pfam" id="PF17790">
    <property type="entry name" value="MG1"/>
    <property type="match status" value="1"/>
</dbReference>
<dbReference type="SUPFAM" id="SSF47686">
    <property type="entry name" value="Anaphylotoxins (complement system)"/>
    <property type="match status" value="1"/>
</dbReference>
<dbReference type="InterPro" id="IPR009048">
    <property type="entry name" value="A-macroglobulin_rcpt-bd"/>
</dbReference>
<feature type="domain" description="Anaphylatoxin-like" evidence="16">
    <location>
        <begin position="691"/>
        <end position="726"/>
    </location>
</feature>
<dbReference type="InterPro" id="IPR048848">
    <property type="entry name" value="C3_CUB2"/>
</dbReference>
<dbReference type="InterPro" id="IPR041425">
    <property type="entry name" value="C3/4/5_MG1"/>
</dbReference>
<dbReference type="Pfam" id="PF01821">
    <property type="entry name" value="ANATO"/>
    <property type="match status" value="1"/>
</dbReference>
<dbReference type="SUPFAM" id="SSF48239">
    <property type="entry name" value="Terpenoid cyclases/Protein prenyltransferases"/>
    <property type="match status" value="1"/>
</dbReference>
<accession>A0A667I3M1</accession>
<keyword evidence="7" id="KW-0180">Complement pathway</keyword>
<comment type="subunit">
    <text evidence="14">Interacts with CFH. Interacts with CR2.</text>
</comment>
<evidence type="ECO:0000256" key="6">
    <source>
        <dbReference type="ARBA" id="ARBA00022588"/>
    </source>
</evidence>
<dbReference type="InterPro" id="IPR041555">
    <property type="entry name" value="MG3"/>
</dbReference>
<reference evidence="18" key="1">
    <citation type="submission" date="2025-08" db="UniProtKB">
        <authorList>
            <consortium name="Ensembl"/>
        </authorList>
    </citation>
    <scope>IDENTIFICATION</scope>
</reference>
<dbReference type="Gene3D" id="2.60.40.690">
    <property type="entry name" value="Alpha-macroglobulin, receptor-binding domain"/>
    <property type="match status" value="1"/>
</dbReference>
<keyword evidence="11" id="KW-0395">Inflammatory response</keyword>
<reference evidence="18" key="2">
    <citation type="submission" date="2025-09" db="UniProtKB">
        <authorList>
            <consortium name="Ensembl"/>
        </authorList>
    </citation>
    <scope>IDENTIFICATION</scope>
</reference>
<dbReference type="Gene3D" id="2.60.120.1540">
    <property type="match status" value="1"/>
</dbReference>
<dbReference type="Pfam" id="PF01835">
    <property type="entry name" value="MG2"/>
    <property type="match status" value="1"/>
</dbReference>
<evidence type="ECO:0000256" key="3">
    <source>
        <dbReference type="ARBA" id="ARBA00004613"/>
    </source>
</evidence>
<dbReference type="InterPro" id="IPR011626">
    <property type="entry name" value="Alpha-macroglobulin_TED"/>
</dbReference>
<keyword evidence="4" id="KW-0964">Secreted</keyword>
<evidence type="ECO:0000256" key="14">
    <source>
        <dbReference type="ARBA" id="ARBA00093555"/>
    </source>
</evidence>
<dbReference type="Gene3D" id="2.60.40.1930">
    <property type="match status" value="3"/>
</dbReference>
<dbReference type="Pfam" id="PF00207">
    <property type="entry name" value="A2M"/>
    <property type="match status" value="1"/>
</dbReference>
<dbReference type="SMART" id="SM01361">
    <property type="entry name" value="A2M_recep"/>
    <property type="match status" value="1"/>
</dbReference>
<keyword evidence="15" id="KW-0732">Signal</keyword>
<dbReference type="InterPro" id="IPR013783">
    <property type="entry name" value="Ig-like_fold"/>
</dbReference>
<evidence type="ECO:0000256" key="8">
    <source>
        <dbReference type="ARBA" id="ARBA00022966"/>
    </source>
</evidence>
<dbReference type="Pfam" id="PF21308">
    <property type="entry name" value="C3_CUB2"/>
    <property type="match status" value="1"/>
</dbReference>
<dbReference type="SUPFAM" id="SSF50242">
    <property type="entry name" value="TIMP-like"/>
    <property type="match status" value="1"/>
</dbReference>
<dbReference type="PROSITE" id="PS01178">
    <property type="entry name" value="ANAPHYLATOXIN_2"/>
    <property type="match status" value="1"/>
</dbReference>
<dbReference type="SUPFAM" id="SSF49410">
    <property type="entry name" value="Alpha-macroglobulin receptor domain"/>
    <property type="match status" value="1"/>
</dbReference>
<dbReference type="FunFam" id="2.40.50.120:FF:000013">
    <property type="entry name" value="Complement C3"/>
    <property type="match status" value="1"/>
</dbReference>
<dbReference type="InterPro" id="IPR002890">
    <property type="entry name" value="MG2"/>
</dbReference>
<dbReference type="Gene3D" id="2.60.40.1940">
    <property type="match status" value="1"/>
</dbReference>
<dbReference type="Pfam" id="PF01759">
    <property type="entry name" value="NTR"/>
    <property type="match status" value="1"/>
</dbReference>
<dbReference type="SMART" id="SM01360">
    <property type="entry name" value="A2M"/>
    <property type="match status" value="1"/>
</dbReference>
<dbReference type="SMART" id="SM01359">
    <property type="entry name" value="A2M_N_2"/>
    <property type="match status" value="1"/>
</dbReference>
<keyword evidence="10" id="KW-0179">Complement alternate pathway</keyword>
<dbReference type="SMART" id="SM00104">
    <property type="entry name" value="ANATO"/>
    <property type="match status" value="1"/>
</dbReference>
<dbReference type="InterPro" id="IPR047565">
    <property type="entry name" value="Alpha-macroglob_thiol-ester_cl"/>
</dbReference>
<evidence type="ECO:0000256" key="10">
    <source>
        <dbReference type="ARBA" id="ARBA00023162"/>
    </source>
</evidence>
<keyword evidence="6" id="KW-0391">Immunity</keyword>
<dbReference type="InterPro" id="IPR036595">
    <property type="entry name" value="A-macroglobulin_rcpt-bd_sf"/>
</dbReference>
<dbReference type="InterPro" id="IPR000020">
    <property type="entry name" value="Anaphylatoxin/fibulin"/>
</dbReference>
<dbReference type="Gene3D" id="6.20.50.160">
    <property type="match status" value="1"/>
</dbReference>
<comment type="subunit">
    <text evidence="13">During pregnancy, C3dg exists as a complex (probably a 2:2:2 heterohexamer) with AGT and the proform of PRG2. Interacts with CR2 (via the N-terminal Sushi domains 1 and 2).</text>
</comment>
<dbReference type="Pfam" id="PF07678">
    <property type="entry name" value="TED_complement"/>
    <property type="match status" value="1"/>
</dbReference>
<dbReference type="PANTHER" id="PTHR11412">
    <property type="entry name" value="MACROGLOBULIN / COMPLEMENT"/>
    <property type="match status" value="1"/>
</dbReference>
<dbReference type="CDD" id="cd00017">
    <property type="entry name" value="ANATO"/>
    <property type="match status" value="1"/>
</dbReference>
<dbReference type="FunFam" id="2.60.40.10:FF:000155">
    <property type="entry name" value="complement C3 isoform X1"/>
    <property type="match status" value="1"/>
</dbReference>
<dbReference type="GO" id="GO:0005615">
    <property type="term" value="C:extracellular space"/>
    <property type="evidence" value="ECO:0007669"/>
    <property type="project" value="InterPro"/>
</dbReference>
<feature type="chain" id="PRO_5025664474" evidence="15">
    <location>
        <begin position="24"/>
        <end position="1623"/>
    </location>
</feature>
<feature type="domain" description="NTR" evidence="17">
    <location>
        <begin position="1482"/>
        <end position="1621"/>
    </location>
</feature>
<keyword evidence="5" id="KW-0597">Phosphoprotein</keyword>
<dbReference type="Gene3D" id="2.60.40.10">
    <property type="entry name" value="Immunoglobulins"/>
    <property type="match status" value="2"/>
</dbReference>
<dbReference type="FunFam" id="2.60.40.1930:FF:000008">
    <property type="entry name" value="Complement C3"/>
    <property type="match status" value="1"/>
</dbReference>
<evidence type="ECO:0000256" key="9">
    <source>
        <dbReference type="ARBA" id="ARBA00023157"/>
    </source>
</evidence>
<dbReference type="Pfam" id="PF17791">
    <property type="entry name" value="MG3"/>
    <property type="match status" value="1"/>
</dbReference>
<dbReference type="PROSITE" id="PS01177">
    <property type="entry name" value="ANAPHYLATOXIN_1"/>
    <property type="match status" value="1"/>
</dbReference>
<sequence length="1623" mass="182307">MGPASGPSLLLLLLLPILPLAPGDPMFSMITPNILRLENEEKVLLEAHDYGGNIAVTVSVNDFPDRKISLSRGNTYLTKDNDHMSTVNIKIPANWELTSGKGKKFVTVQADFGGTVVEKVVLVSFQSGYLFIQTDKPIYTPGSTVLYRIFTVDNDLLPVGRTIIVSIQTPDGVPIKRDFLSSGRLFGISSLSWNIPEQVNTGQWKIEAHYEDAPQQVFSAEFEVKEYVLPSFEVQVEPTEKFYYIDDPQGLEVTITARFLYGKNVDGIAFVIFGVQDGEQRISLPQSLSRVQIDDGSGEARLERKVLLSGVEPSGADALVGKSLYVSVTVILHSGSDMVEAERSGIPIVTSPYQIHFTKTSKFFKPGMPFDLMVFVTNPDGSPARNVPVVTQYSKGSSFTQEDGVAKLIINTHKTFRSLPITVSTRKDGIPESRQTNRTMNAQPYSTMSNNYLHISVPRVELKPGEDLNVNFHLRIDPTTTQENNIRYFTYLIMNKGKLLKVERQTREPGQDMYALPLTITEDFIPSFRLVAYYTFINNKGQREVVADSVWVDVKDSCVGKLVVKGGKKEKKVYPPGQLLTIKIEGDRGSRVGFVAVDKGVFVLNRNRLTQSKIWNMVEKADIGCTPGGGKDYAGVFTDAGLAFQTNKNLQTPDRTDPECPKPDAWRRRSVMLTEKRMDKAGQYPKELRKCCEHGMRENPTKFSCERRAGFIQHEASCVKAFLDCCNRIGSTHSALGLTRSESTCLWASQRGEARSQRGGPDSITTWEILAVSLSNKKGICVADPYEVTVMQDFFIDLRLPYSVVRNEQVEIQAVLYNYQDVGELKARVTLIYNPAFCSLATAKKPYQQIVNIPAKSSIAVPFLIVPLKVGLHNVEVKAAVDNRFLMDGVMKTLKVVVSPWGTCSPLVTPWVPPIPLADGVQRAEIHATNLRDQVPDTDSETRILLQGTPVAQLTEDAIDAERLKNLIVTPSGSGEQNMKSMTPTVIAVHYLDQTEQWDKLGPTKRKEALQLIRKGYSQQLAFRQDNSAFAAFQNRKASTWLTAYVVKVFSLAANLIVIQADVICGAVRWLILQRQKPDGVFQEDSPVIDQEMTGGYQENKEKDVSLTAFVLIALEEAKDICNDQFNSLERSMDKAGDYLEAHYRNLRRPYSVAIAGYALAQLGRLEKDLLEKFLSTATDKTQWEEPDKKLYSMEATSYALLALLVLKEFDSVLPVANWLKEQREYGGILHRYGSTQATYMVFQALAQFQKDVPDHKDLNLDVSIQLPSHSSVIKYRILWESASLQRSAETKKNEDFVVTAKGKGQGTLSVVTMYHAKLKSKHTCKKFDLRVDIRRAPEDGKRRPQEALNTMILDICTRYLGDQDATMSILDISMMTGFSPDTGDLHQLSNVIGRYLSLCGMNNKNTLTIYLDKISHDQEDCLTFKVHQYFNVGLIQPGSVKVYSYYNLDENCIRFYHPDKKDGLRSKHCHTDVCRCGEENCFMHPMDEKITLDERLDKACEPGVDYVCVLSFHFLLAGSLPSPTQRPRPSLPGSDEVQVGQERRFISHIKCREALKLQEGKHYLMWGMSADLWGEKPNYIIRKDTWVELWPESDECQDEENEKLCQDLANFAENMVVFGCPN</sequence>
<evidence type="ECO:0000256" key="5">
    <source>
        <dbReference type="ARBA" id="ARBA00022553"/>
    </source>
</evidence>
<keyword evidence="9" id="KW-1015">Disulfide bond</keyword>
<protein>
    <submittedName>
        <fullName evidence="18">Uncharacterized protein</fullName>
    </submittedName>
</protein>
<dbReference type="GO" id="GO:0006954">
    <property type="term" value="P:inflammatory response"/>
    <property type="evidence" value="ECO:0007669"/>
    <property type="project" value="UniProtKB-KW"/>
</dbReference>
<dbReference type="Pfam" id="PF07677">
    <property type="entry name" value="A2M_recep"/>
    <property type="match status" value="1"/>
</dbReference>
<dbReference type="FunFam" id="2.60.40.1940:FF:000001">
    <property type="entry name" value="Complement component C3"/>
    <property type="match status" value="1"/>
</dbReference>
<evidence type="ECO:0000313" key="18">
    <source>
        <dbReference type="Ensembl" id="ENSLCNP00005033802.1"/>
    </source>
</evidence>
<dbReference type="Gene3D" id="2.20.130.20">
    <property type="match status" value="1"/>
</dbReference>
<dbReference type="InterPro" id="IPR008930">
    <property type="entry name" value="Terpenoid_cyclase/PrenylTrfase"/>
</dbReference>
<comment type="subcellular location">
    <subcellularLocation>
        <location evidence="2">Cell surface</location>
    </subcellularLocation>
    <subcellularLocation>
        <location evidence="3">Secreted</location>
    </subcellularLocation>
</comment>
<dbReference type="InterPro" id="IPR050473">
    <property type="entry name" value="A2M/Complement_sys"/>
</dbReference>
<dbReference type="InterPro" id="IPR011625">
    <property type="entry name" value="A2M_N_BRD"/>
</dbReference>
<evidence type="ECO:0000256" key="13">
    <source>
        <dbReference type="ARBA" id="ARBA00093492"/>
    </source>
</evidence>
<dbReference type="Ensembl" id="ENSLCNT00005037723.1">
    <property type="protein sequence ID" value="ENSLCNP00005033802.1"/>
    <property type="gene ID" value="ENSLCNG00005021889.1"/>
</dbReference>
<dbReference type="GO" id="GO:0006957">
    <property type="term" value="P:complement activation, alternative pathway"/>
    <property type="evidence" value="ECO:0007669"/>
    <property type="project" value="UniProtKB-KW"/>
</dbReference>
<evidence type="ECO:0000259" key="16">
    <source>
        <dbReference type="PROSITE" id="PS01178"/>
    </source>
</evidence>
<dbReference type="InterPro" id="IPR040839">
    <property type="entry name" value="MG4"/>
</dbReference>
<feature type="signal peptide" evidence="15">
    <location>
        <begin position="1"/>
        <end position="23"/>
    </location>
</feature>
<dbReference type="Proteomes" id="UP000472241">
    <property type="component" value="Unplaced"/>
</dbReference>
<name>A0A667I3M1_LYNCA</name>
<dbReference type="InterPro" id="IPR018081">
    <property type="entry name" value="Anaphylatoxin_comp_syst"/>
</dbReference>
<dbReference type="GO" id="GO:0009986">
    <property type="term" value="C:cell surface"/>
    <property type="evidence" value="ECO:0007669"/>
    <property type="project" value="UniProtKB-SubCell"/>
</dbReference>
<dbReference type="Gene3D" id="1.50.10.20">
    <property type="match status" value="1"/>
</dbReference>
<evidence type="ECO:0000256" key="1">
    <source>
        <dbReference type="ARBA" id="ARBA00003326"/>
    </source>
</evidence>
<evidence type="ECO:0000256" key="15">
    <source>
        <dbReference type="SAM" id="SignalP"/>
    </source>
</evidence>
<dbReference type="InterPro" id="IPR018933">
    <property type="entry name" value="Netrin_module_non-TIMP"/>
</dbReference>
<evidence type="ECO:0000259" key="17">
    <source>
        <dbReference type="PROSITE" id="PS50189"/>
    </source>
</evidence>
<evidence type="ECO:0000256" key="7">
    <source>
        <dbReference type="ARBA" id="ARBA00022875"/>
    </source>
</evidence>
<keyword evidence="8" id="KW-0882">Thioester bond</keyword>
<dbReference type="GO" id="GO:0006958">
    <property type="term" value="P:complement activation, classical pathway"/>
    <property type="evidence" value="ECO:0007669"/>
    <property type="project" value="UniProtKB-KW"/>
</dbReference>
<dbReference type="FunFam" id="1.20.91.20:FF:000001">
    <property type="entry name" value="Complement C3"/>
    <property type="match status" value="1"/>
</dbReference>
<evidence type="ECO:0000256" key="2">
    <source>
        <dbReference type="ARBA" id="ARBA00004241"/>
    </source>
</evidence>
<evidence type="ECO:0000256" key="4">
    <source>
        <dbReference type="ARBA" id="ARBA00022525"/>
    </source>
</evidence>
<dbReference type="InterPro" id="IPR001134">
    <property type="entry name" value="Netrin_domain"/>
</dbReference>
<evidence type="ECO:0000256" key="11">
    <source>
        <dbReference type="ARBA" id="ARBA00023198"/>
    </source>
</evidence>
<keyword evidence="19" id="KW-1185">Reference proteome</keyword>
<evidence type="ECO:0000256" key="12">
    <source>
        <dbReference type="ARBA" id="ARBA00093400"/>
    </source>
</evidence>
<dbReference type="FunFam" id="1.50.10.20:FF:000008">
    <property type="entry name" value="Complement C3"/>
    <property type="match status" value="1"/>
</dbReference>
<keyword evidence="6" id="KW-0399">Innate immunity</keyword>